<dbReference type="HOGENOM" id="CLU_1016659_0_0_1"/>
<dbReference type="SUPFAM" id="SSF48619">
    <property type="entry name" value="Phospholipase A2, PLA2"/>
    <property type="match status" value="2"/>
</dbReference>
<dbReference type="OMA" id="SCNRHDI"/>
<dbReference type="InterPro" id="IPR038875">
    <property type="entry name" value="PLA2_conodipine-like"/>
</dbReference>
<proteinExistence type="predicted"/>
<dbReference type="InterPro" id="IPR015141">
    <property type="entry name" value="PLipase_A2_prok/fun"/>
</dbReference>
<dbReference type="GO" id="GO:0006644">
    <property type="term" value="P:phospholipid metabolic process"/>
    <property type="evidence" value="ECO:0007669"/>
    <property type="project" value="InterPro"/>
</dbReference>
<dbReference type="GO" id="GO:0050482">
    <property type="term" value="P:arachidonate secretion"/>
    <property type="evidence" value="ECO:0007669"/>
    <property type="project" value="InterPro"/>
</dbReference>
<dbReference type="Proteomes" id="UP000030746">
    <property type="component" value="Unassembled WGS sequence"/>
</dbReference>
<dbReference type="PANTHER" id="PTHR37687">
    <property type="entry name" value="AGAP006772-PA"/>
    <property type="match status" value="1"/>
</dbReference>
<dbReference type="GO" id="GO:0004623">
    <property type="term" value="F:phospholipase A2 activity"/>
    <property type="evidence" value="ECO:0007669"/>
    <property type="project" value="InterPro"/>
</dbReference>
<sequence>MVLFSLNSLSRIMFKTESNLTLYRRMRLSLVFGVCIVAGLVGLLTAQCDRNDDIDGCSIPFGLHTPFKLRFTPSCYKHDVCYFCGAALGISKTTCDDKFYNEMNQECKNVSRKDVDRQNLGSLFCKVFSGSYYGMKFFDSSTRMRLSLVFGVCIAAGLVGLVTAQCNRNGDINGCSIPFGLPLPFKQKFTPSCYKHDVCYFCGAARAISRSRCDAKFLTDMENACRGIGNSQDREKCSKWANRYKGAVRLGGFLYYKKKPKNWCSESWVSGCLP</sequence>
<dbReference type="AlphaFoldDB" id="V4A3G0"/>
<gene>
    <name evidence="1" type="ORF">LOTGIDRAFT_159173</name>
</gene>
<evidence type="ECO:0000313" key="2">
    <source>
        <dbReference type="Proteomes" id="UP000030746"/>
    </source>
</evidence>
<dbReference type="KEGG" id="lgi:LOTGIDRAFT_159173"/>
<accession>V4A3G0</accession>
<evidence type="ECO:0000313" key="1">
    <source>
        <dbReference type="EMBL" id="ESO98368.1"/>
    </source>
</evidence>
<keyword evidence="2" id="KW-1185">Reference proteome</keyword>
<dbReference type="InterPro" id="IPR036444">
    <property type="entry name" value="PLipase_A2_dom_sf"/>
</dbReference>
<reference evidence="1 2" key="1">
    <citation type="journal article" date="2013" name="Nature">
        <title>Insights into bilaterian evolution from three spiralian genomes.</title>
        <authorList>
            <person name="Simakov O."/>
            <person name="Marletaz F."/>
            <person name="Cho S.J."/>
            <person name="Edsinger-Gonzales E."/>
            <person name="Havlak P."/>
            <person name="Hellsten U."/>
            <person name="Kuo D.H."/>
            <person name="Larsson T."/>
            <person name="Lv J."/>
            <person name="Arendt D."/>
            <person name="Savage R."/>
            <person name="Osoegawa K."/>
            <person name="de Jong P."/>
            <person name="Grimwood J."/>
            <person name="Chapman J.A."/>
            <person name="Shapiro H."/>
            <person name="Aerts A."/>
            <person name="Otillar R.P."/>
            <person name="Terry A.Y."/>
            <person name="Boore J.L."/>
            <person name="Grigoriev I.V."/>
            <person name="Lindberg D.R."/>
            <person name="Seaver E.C."/>
            <person name="Weisblat D.A."/>
            <person name="Putnam N.H."/>
            <person name="Rokhsar D.S."/>
        </authorList>
    </citation>
    <scope>NUCLEOTIDE SEQUENCE [LARGE SCALE GENOMIC DNA]</scope>
</reference>
<dbReference type="PANTHER" id="PTHR37687:SF1">
    <property type="entry name" value="AGAP006772-PA"/>
    <property type="match status" value="1"/>
</dbReference>
<dbReference type="Gene3D" id="1.20.90.10">
    <property type="entry name" value="Phospholipase A2 domain"/>
    <property type="match status" value="2"/>
</dbReference>
<dbReference type="Pfam" id="PF09056">
    <property type="entry name" value="Phospholip_A2_3"/>
    <property type="match status" value="1"/>
</dbReference>
<protein>
    <recommendedName>
        <fullName evidence="3">Phospholipase A2 domain-containing protein</fullName>
    </recommendedName>
</protein>
<dbReference type="EMBL" id="KB201262">
    <property type="protein sequence ID" value="ESO98368.1"/>
    <property type="molecule type" value="Genomic_DNA"/>
</dbReference>
<name>V4A3G0_LOTGI</name>
<dbReference type="CTD" id="20237978"/>
<organism evidence="1 2">
    <name type="scientific">Lottia gigantea</name>
    <name type="common">Giant owl limpet</name>
    <dbReference type="NCBI Taxonomy" id="225164"/>
    <lineage>
        <taxon>Eukaryota</taxon>
        <taxon>Metazoa</taxon>
        <taxon>Spiralia</taxon>
        <taxon>Lophotrochozoa</taxon>
        <taxon>Mollusca</taxon>
        <taxon>Gastropoda</taxon>
        <taxon>Patellogastropoda</taxon>
        <taxon>Lottioidea</taxon>
        <taxon>Lottiidae</taxon>
        <taxon>Lottia</taxon>
    </lineage>
</organism>
<dbReference type="GeneID" id="20237978"/>
<dbReference type="RefSeq" id="XP_009051063.1">
    <property type="nucleotide sequence ID" value="XM_009052815.1"/>
</dbReference>
<dbReference type="OrthoDB" id="10043382at2759"/>
<evidence type="ECO:0008006" key="3">
    <source>
        <dbReference type="Google" id="ProtNLM"/>
    </source>
</evidence>